<dbReference type="Proteomes" id="UP000229740">
    <property type="component" value="Unassembled WGS sequence"/>
</dbReference>
<dbReference type="InterPro" id="IPR052944">
    <property type="entry name" value="Sporulation_related"/>
</dbReference>
<dbReference type="SUPFAM" id="SSF89392">
    <property type="entry name" value="Prokaryotic lipoproteins and lipoprotein localization factors"/>
    <property type="match status" value="1"/>
</dbReference>
<reference evidence="2 3" key="1">
    <citation type="submission" date="2017-10" db="EMBL/GenBank/DDBJ databases">
        <title>Novel microbial diversity and functional potential in the marine mammal oral microbiome.</title>
        <authorList>
            <person name="Dudek N.K."/>
            <person name="Sun C.L."/>
            <person name="Burstein D."/>
            <person name="Kantor R.S."/>
            <person name="Aliaga Goltsman D.S."/>
            <person name="Bik E.M."/>
            <person name="Thomas B.C."/>
            <person name="Banfield J.F."/>
            <person name="Relman D.A."/>
        </authorList>
    </citation>
    <scope>NUCLEOTIDE SEQUENCE [LARGE SCALE GENOMIC DNA]</scope>
    <source>
        <strain evidence="2">DOLZORAL124_49_17</strain>
    </source>
</reference>
<dbReference type="Pfam" id="PF03888">
    <property type="entry name" value="MucB_RseB"/>
    <property type="match status" value="1"/>
</dbReference>
<accession>A0A2G6E9T5</accession>
<dbReference type="AlphaFoldDB" id="A0A2G6E9T5"/>
<dbReference type="InterPro" id="IPR038484">
    <property type="entry name" value="MucB/RseB_C_sf"/>
</dbReference>
<dbReference type="Gene3D" id="3.30.200.100">
    <property type="entry name" value="MucB/RseB, C-terminal domain"/>
    <property type="match status" value="1"/>
</dbReference>
<dbReference type="PANTHER" id="PTHR37507:SF2">
    <property type="entry name" value="SPORULATION PROTEIN YDCC"/>
    <property type="match status" value="1"/>
</dbReference>
<protein>
    <recommendedName>
        <fullName evidence="1">MucB/RseB N-terminal domain-containing protein</fullName>
    </recommendedName>
</protein>
<dbReference type="EMBL" id="PDPS01000022">
    <property type="protein sequence ID" value="PID58538.1"/>
    <property type="molecule type" value="Genomic_DNA"/>
</dbReference>
<sequence>MFRRRTFFSSLDLFPTALSMKLQYTSSMKYRVLHNTLRYLPIRRRQFVFLFALTGFWVGTAGAEKHLVFDDIIRILDYSEKQFSYLGAKFVIDYSPSRRSTTFVKVTHSSGLRKKEVASLTPGESSQVILDDGKFLWHYIPSQGSVVKKKHRMTLGRISKRIASQGELIQHNYNIHIKQIPHKSSGLSDTQIPSVSGDVMVAFEPKAHDRPSWKIWLEREHGLIVRTEVYDTKGNLALLSAFSELTFQPKLSKKSFIMKVPKGTTVRKSVEKYFHTVEEAQEETGFPIVEPEYISQGFKLASVIQSPSKRGEKVQLSYLDGISSISIFEEKHADATNENASDDSKEVSISQSIKGTFHDHGLLKILRWRLGQDFSITLVGEVADSELLKIAASLSVSSSP</sequence>
<proteinExistence type="predicted"/>
<evidence type="ECO:0000313" key="3">
    <source>
        <dbReference type="Proteomes" id="UP000229740"/>
    </source>
</evidence>
<dbReference type="Gene3D" id="2.50.20.10">
    <property type="entry name" value="Lipoprotein localisation LolA/LolB/LppX"/>
    <property type="match status" value="1"/>
</dbReference>
<evidence type="ECO:0000313" key="2">
    <source>
        <dbReference type="EMBL" id="PID58538.1"/>
    </source>
</evidence>
<dbReference type="InterPro" id="IPR029046">
    <property type="entry name" value="LolA/LolB/LppX"/>
</dbReference>
<dbReference type="InterPro" id="IPR033434">
    <property type="entry name" value="MucB/RseB_N"/>
</dbReference>
<organism evidence="2 3">
    <name type="scientific">candidate division KSB3 bacterium</name>
    <dbReference type="NCBI Taxonomy" id="2044937"/>
    <lineage>
        <taxon>Bacteria</taxon>
        <taxon>candidate division KSB3</taxon>
    </lineage>
</organism>
<gene>
    <name evidence="2" type="ORF">CSB45_03065</name>
</gene>
<comment type="caution">
    <text evidence="2">The sequence shown here is derived from an EMBL/GenBank/DDBJ whole genome shotgun (WGS) entry which is preliminary data.</text>
</comment>
<name>A0A2G6E9T5_9BACT</name>
<dbReference type="PANTHER" id="PTHR37507">
    <property type="entry name" value="SPORULATION PROTEIN YDCC"/>
    <property type="match status" value="1"/>
</dbReference>
<evidence type="ECO:0000259" key="1">
    <source>
        <dbReference type="Pfam" id="PF03888"/>
    </source>
</evidence>
<feature type="domain" description="MucB/RseB N-terminal" evidence="1">
    <location>
        <begin position="124"/>
        <end position="256"/>
    </location>
</feature>